<dbReference type="EMBL" id="WTXG01000006">
    <property type="protein sequence ID" value="KAI0305301.1"/>
    <property type="molecule type" value="Genomic_DNA"/>
</dbReference>
<dbReference type="PANTHER" id="PTHR34286:SF1">
    <property type="entry name" value="TRANSMEMBRANE PROTEIN"/>
    <property type="match status" value="1"/>
</dbReference>
<dbReference type="Proteomes" id="UP001203297">
    <property type="component" value="Unassembled WGS sequence"/>
</dbReference>
<sequence length="188" mass="21237">MGGGARYPYPKEVWSPAGGWWTRPSNWKANTAILFAGILGVSYGVWTVSADKEYRYNEPIRAIPSIGPSSTGIHKEQRRTINHRPLFPYFGSCFGISNTSEFVSIALEHLAISCLTYLFLAYLPKAYSLSHGPSALSKEIREHQQLHRKPFKHIYWSGHLNTWRQRPACEKTRSYLKGANVGQCASYA</sequence>
<name>A0AAD4M7K8_9AGAM</name>
<proteinExistence type="predicted"/>
<gene>
    <name evidence="1" type="ORF">B0F90DRAFT_1184247</name>
</gene>
<dbReference type="PANTHER" id="PTHR34286">
    <property type="entry name" value="TRANSMEMBRANE PROTEIN"/>
    <property type="match status" value="1"/>
</dbReference>
<reference evidence="1" key="1">
    <citation type="journal article" date="2022" name="New Phytol.">
        <title>Evolutionary transition to the ectomycorrhizal habit in the genomes of a hyperdiverse lineage of mushroom-forming fungi.</title>
        <authorList>
            <person name="Looney B."/>
            <person name="Miyauchi S."/>
            <person name="Morin E."/>
            <person name="Drula E."/>
            <person name="Courty P.E."/>
            <person name="Kohler A."/>
            <person name="Kuo A."/>
            <person name="LaButti K."/>
            <person name="Pangilinan J."/>
            <person name="Lipzen A."/>
            <person name="Riley R."/>
            <person name="Andreopoulos W."/>
            <person name="He G."/>
            <person name="Johnson J."/>
            <person name="Nolan M."/>
            <person name="Tritt A."/>
            <person name="Barry K.W."/>
            <person name="Grigoriev I.V."/>
            <person name="Nagy L.G."/>
            <person name="Hibbett D."/>
            <person name="Henrissat B."/>
            <person name="Matheny P.B."/>
            <person name="Labbe J."/>
            <person name="Martin F.M."/>
        </authorList>
    </citation>
    <scope>NUCLEOTIDE SEQUENCE</scope>
    <source>
        <strain evidence="1">BPL690</strain>
    </source>
</reference>
<evidence type="ECO:0000313" key="1">
    <source>
        <dbReference type="EMBL" id="KAI0305301.1"/>
    </source>
</evidence>
<organism evidence="1 2">
    <name type="scientific">Multifurca ochricompacta</name>
    <dbReference type="NCBI Taxonomy" id="376703"/>
    <lineage>
        <taxon>Eukaryota</taxon>
        <taxon>Fungi</taxon>
        <taxon>Dikarya</taxon>
        <taxon>Basidiomycota</taxon>
        <taxon>Agaricomycotina</taxon>
        <taxon>Agaricomycetes</taxon>
        <taxon>Russulales</taxon>
        <taxon>Russulaceae</taxon>
        <taxon>Multifurca</taxon>
    </lineage>
</organism>
<protein>
    <submittedName>
        <fullName evidence="1">Uncharacterized protein</fullName>
    </submittedName>
</protein>
<dbReference type="AlphaFoldDB" id="A0AAD4M7K8"/>
<accession>A0AAD4M7K8</accession>
<evidence type="ECO:0000313" key="2">
    <source>
        <dbReference type="Proteomes" id="UP001203297"/>
    </source>
</evidence>
<keyword evidence="2" id="KW-1185">Reference proteome</keyword>
<comment type="caution">
    <text evidence="1">The sequence shown here is derived from an EMBL/GenBank/DDBJ whole genome shotgun (WGS) entry which is preliminary data.</text>
</comment>